<sequence>MGAGSSTPMTPAQREAARQRREEKRKKKQDEQAKKDALKREKKAWLRNYKARLEKKWWHAGWWPIYEWWKEKSAWEEELYRRRKEGLLDSEGVPLRAHH</sequence>
<feature type="compositionally biased region" description="Polar residues" evidence="1">
    <location>
        <begin position="1"/>
        <end position="10"/>
    </location>
</feature>
<name>A0A2J6SS36_9HELO</name>
<dbReference type="Proteomes" id="UP000235371">
    <property type="component" value="Unassembled WGS sequence"/>
</dbReference>
<organism evidence="2 3">
    <name type="scientific">Hyaloscypha bicolor E</name>
    <dbReference type="NCBI Taxonomy" id="1095630"/>
    <lineage>
        <taxon>Eukaryota</taxon>
        <taxon>Fungi</taxon>
        <taxon>Dikarya</taxon>
        <taxon>Ascomycota</taxon>
        <taxon>Pezizomycotina</taxon>
        <taxon>Leotiomycetes</taxon>
        <taxon>Helotiales</taxon>
        <taxon>Hyaloscyphaceae</taxon>
        <taxon>Hyaloscypha</taxon>
        <taxon>Hyaloscypha bicolor</taxon>
    </lineage>
</organism>
<dbReference type="EMBL" id="KZ613872">
    <property type="protein sequence ID" value="PMD53577.1"/>
    <property type="molecule type" value="Genomic_DNA"/>
</dbReference>
<dbReference type="AlphaFoldDB" id="A0A2J6SS36"/>
<feature type="non-terminal residue" evidence="2">
    <location>
        <position position="99"/>
    </location>
</feature>
<dbReference type="RefSeq" id="XP_024730481.1">
    <property type="nucleotide sequence ID" value="XM_024881457.1"/>
</dbReference>
<dbReference type="GeneID" id="36589534"/>
<evidence type="ECO:0000313" key="2">
    <source>
        <dbReference type="EMBL" id="PMD53577.1"/>
    </source>
</evidence>
<reference evidence="2 3" key="1">
    <citation type="submission" date="2016-04" db="EMBL/GenBank/DDBJ databases">
        <title>A degradative enzymes factory behind the ericoid mycorrhizal symbiosis.</title>
        <authorList>
            <consortium name="DOE Joint Genome Institute"/>
            <person name="Martino E."/>
            <person name="Morin E."/>
            <person name="Grelet G."/>
            <person name="Kuo A."/>
            <person name="Kohler A."/>
            <person name="Daghino S."/>
            <person name="Barry K."/>
            <person name="Choi C."/>
            <person name="Cichocki N."/>
            <person name="Clum A."/>
            <person name="Copeland A."/>
            <person name="Hainaut M."/>
            <person name="Haridas S."/>
            <person name="Labutti K."/>
            <person name="Lindquist E."/>
            <person name="Lipzen A."/>
            <person name="Khouja H.-R."/>
            <person name="Murat C."/>
            <person name="Ohm R."/>
            <person name="Olson A."/>
            <person name="Spatafora J."/>
            <person name="Veneault-Fourrey C."/>
            <person name="Henrissat B."/>
            <person name="Grigoriev I."/>
            <person name="Martin F."/>
            <person name="Perotto S."/>
        </authorList>
    </citation>
    <scope>NUCLEOTIDE SEQUENCE [LARGE SCALE GENOMIC DNA]</scope>
    <source>
        <strain evidence="2 3">E</strain>
    </source>
</reference>
<evidence type="ECO:0000313" key="3">
    <source>
        <dbReference type="Proteomes" id="UP000235371"/>
    </source>
</evidence>
<protein>
    <submittedName>
        <fullName evidence="2">Uncharacterized protein</fullName>
    </submittedName>
</protein>
<gene>
    <name evidence="2" type="ORF">K444DRAFT_619105</name>
</gene>
<evidence type="ECO:0000256" key="1">
    <source>
        <dbReference type="SAM" id="MobiDB-lite"/>
    </source>
</evidence>
<feature type="region of interest" description="Disordered" evidence="1">
    <location>
        <begin position="1"/>
        <end position="38"/>
    </location>
</feature>
<dbReference type="InParanoid" id="A0A2J6SS36"/>
<feature type="compositionally biased region" description="Basic and acidic residues" evidence="1">
    <location>
        <begin position="15"/>
        <end position="38"/>
    </location>
</feature>
<keyword evidence="3" id="KW-1185">Reference proteome</keyword>
<proteinExistence type="predicted"/>
<accession>A0A2J6SS36</accession>